<feature type="compositionally biased region" description="Polar residues" evidence="1">
    <location>
        <begin position="1"/>
        <end position="13"/>
    </location>
</feature>
<proteinExistence type="predicted"/>
<dbReference type="AlphaFoldDB" id="A0AAV2KTK7"/>
<gene>
    <name evidence="2" type="ORF">KC01_LOCUS21280</name>
</gene>
<keyword evidence="3" id="KW-1185">Reference proteome</keyword>
<evidence type="ECO:0000313" key="2">
    <source>
        <dbReference type="EMBL" id="CAL1591953.1"/>
    </source>
</evidence>
<protein>
    <submittedName>
        <fullName evidence="2">Uncharacterized protein</fullName>
    </submittedName>
</protein>
<organism evidence="2 3">
    <name type="scientific">Knipowitschia caucasica</name>
    <name type="common">Caucasian dwarf goby</name>
    <name type="synonym">Pomatoschistus caucasicus</name>
    <dbReference type="NCBI Taxonomy" id="637954"/>
    <lineage>
        <taxon>Eukaryota</taxon>
        <taxon>Metazoa</taxon>
        <taxon>Chordata</taxon>
        <taxon>Craniata</taxon>
        <taxon>Vertebrata</taxon>
        <taxon>Euteleostomi</taxon>
        <taxon>Actinopterygii</taxon>
        <taxon>Neopterygii</taxon>
        <taxon>Teleostei</taxon>
        <taxon>Neoteleostei</taxon>
        <taxon>Acanthomorphata</taxon>
        <taxon>Gobiaria</taxon>
        <taxon>Gobiiformes</taxon>
        <taxon>Gobioidei</taxon>
        <taxon>Gobiidae</taxon>
        <taxon>Gobiinae</taxon>
        <taxon>Knipowitschia</taxon>
    </lineage>
</organism>
<evidence type="ECO:0000256" key="1">
    <source>
        <dbReference type="SAM" id="MobiDB-lite"/>
    </source>
</evidence>
<reference evidence="2 3" key="1">
    <citation type="submission" date="2024-04" db="EMBL/GenBank/DDBJ databases">
        <authorList>
            <person name="Waldvogel A.-M."/>
            <person name="Schoenle A."/>
        </authorList>
    </citation>
    <scope>NUCLEOTIDE SEQUENCE [LARGE SCALE GENOMIC DNA]</scope>
</reference>
<sequence length="95" mass="10119">MGIVSSPSPTTSIMAAVRGGGKSPEPRVLTSKKGQEHTLGLKRRPDHSSGTDEGVCPCLSFDKRWRKAGISPLKSNLFPVPISADLWVSEGSGWT</sequence>
<evidence type="ECO:0000313" key="3">
    <source>
        <dbReference type="Proteomes" id="UP001497482"/>
    </source>
</evidence>
<dbReference type="EMBL" id="OZ035824">
    <property type="protein sequence ID" value="CAL1591953.1"/>
    <property type="molecule type" value="Genomic_DNA"/>
</dbReference>
<name>A0AAV2KTK7_KNICA</name>
<feature type="region of interest" description="Disordered" evidence="1">
    <location>
        <begin position="1"/>
        <end position="53"/>
    </location>
</feature>
<dbReference type="Proteomes" id="UP001497482">
    <property type="component" value="Chromosome 2"/>
</dbReference>
<accession>A0AAV2KTK7</accession>